<sequence length="653" mass="72820">MHMMNIRRAHLLKHKQQKKRRWWRYLDLVLIVLAVNLMVIIIRVLPAFQVTIASPHVNLAGNTVGLNAITTPLEQVIHLSPQDDPCSDPNATSEQIKKCLEGSSNKNTYTGDDKIKNPIAKGNALFFFTPTYITVDNSSIQKLWGLMLGFVDTLLGVIIMLNGLKIILTGSVFRYARAVEDLPAVLLAIIAAHISLTFIMMIIGLNNNMTSTIYTFAQTNPNIKRSASGFGDGEKKEYTMRVFFPTMSAIRKNEFETKTNVTWQQARDNWPTPDGTAPDGKGNQTKEDASKFKDDMVCTLEKINFDSPERTKLFGSPLTDPKTSELYTNIKDRSDYIINHSDKLPDNVKNNLLSMPETMLTDLNNFNTDDQFKIREDLYNSEQVDRQWYTDFIRFTTDMTKIENNTDYHFDGTLDYKDESDALISTTSQLFNGAGQAHPTNPGPGQAGDVVIFNCENDATGSTFQLVPDDLNFSDLFKNLQDLGNALKTVTKVLALMFLAQMIIRLFFIDLYIVMAPIGIACWALPGKAGQPVARLWLQGFLSTVMVQFVMVVALIVIQVLLGNVLAFVGGNPNHPIGNLKDGTLSDLMRIACLWFVFRIPSLLGSAPMRTMVDAGQMMSQAVSTTISMQFTQFQMVTQMATSGASLGAAFVR</sequence>
<protein>
    <submittedName>
        <fullName evidence="3">Uncharacterized protein</fullName>
    </submittedName>
</protein>
<keyword evidence="2" id="KW-0812">Transmembrane</keyword>
<feature type="region of interest" description="Disordered" evidence="1">
    <location>
        <begin position="265"/>
        <end position="289"/>
    </location>
</feature>
<feature type="transmembrane region" description="Helical" evidence="2">
    <location>
        <begin position="25"/>
        <end position="45"/>
    </location>
</feature>
<dbReference type="AlphaFoldDB" id="A0A8J3I872"/>
<feature type="transmembrane region" description="Helical" evidence="2">
    <location>
        <begin position="184"/>
        <end position="205"/>
    </location>
</feature>
<keyword evidence="4" id="KW-1185">Reference proteome</keyword>
<evidence type="ECO:0000313" key="4">
    <source>
        <dbReference type="Proteomes" id="UP000612362"/>
    </source>
</evidence>
<feature type="transmembrane region" description="Helical" evidence="2">
    <location>
        <begin position="143"/>
        <end position="164"/>
    </location>
</feature>
<dbReference type="Proteomes" id="UP000612362">
    <property type="component" value="Unassembled WGS sequence"/>
</dbReference>
<comment type="caution">
    <text evidence="3">The sequence shown here is derived from an EMBL/GenBank/DDBJ whole genome shotgun (WGS) entry which is preliminary data.</text>
</comment>
<name>A0A8J3I872_9CHLR</name>
<proteinExistence type="predicted"/>
<keyword evidence="2" id="KW-0472">Membrane</keyword>
<feature type="transmembrane region" description="Helical" evidence="2">
    <location>
        <begin position="545"/>
        <end position="568"/>
    </location>
</feature>
<feature type="transmembrane region" description="Helical" evidence="2">
    <location>
        <begin position="588"/>
        <end position="609"/>
    </location>
</feature>
<reference evidence="3" key="1">
    <citation type="submission" date="2020-10" db="EMBL/GenBank/DDBJ databases">
        <title>Taxonomic study of unclassified bacteria belonging to the class Ktedonobacteria.</title>
        <authorList>
            <person name="Yabe S."/>
            <person name="Wang C.M."/>
            <person name="Zheng Y."/>
            <person name="Sakai Y."/>
            <person name="Cavaletti L."/>
            <person name="Monciardini P."/>
            <person name="Donadio S."/>
        </authorList>
    </citation>
    <scope>NUCLEOTIDE SEQUENCE</scope>
    <source>
        <strain evidence="3">SOSP1-1</strain>
    </source>
</reference>
<dbReference type="EMBL" id="BNJF01000008">
    <property type="protein sequence ID" value="GHO50421.1"/>
    <property type="molecule type" value="Genomic_DNA"/>
</dbReference>
<feature type="transmembrane region" description="Helical" evidence="2">
    <location>
        <begin position="502"/>
        <end position="525"/>
    </location>
</feature>
<evidence type="ECO:0000256" key="2">
    <source>
        <dbReference type="SAM" id="Phobius"/>
    </source>
</evidence>
<gene>
    <name evidence="3" type="ORF">KSX_85840</name>
</gene>
<organism evidence="3 4">
    <name type="scientific">Ktedonospora formicarum</name>
    <dbReference type="NCBI Taxonomy" id="2778364"/>
    <lineage>
        <taxon>Bacteria</taxon>
        <taxon>Bacillati</taxon>
        <taxon>Chloroflexota</taxon>
        <taxon>Ktedonobacteria</taxon>
        <taxon>Ktedonobacterales</taxon>
        <taxon>Ktedonobacteraceae</taxon>
        <taxon>Ktedonospora</taxon>
    </lineage>
</organism>
<evidence type="ECO:0000313" key="3">
    <source>
        <dbReference type="EMBL" id="GHO50421.1"/>
    </source>
</evidence>
<evidence type="ECO:0000256" key="1">
    <source>
        <dbReference type="SAM" id="MobiDB-lite"/>
    </source>
</evidence>
<accession>A0A8J3I872</accession>
<keyword evidence="2" id="KW-1133">Transmembrane helix</keyword>